<dbReference type="AlphaFoldDB" id="F6DP35"/>
<evidence type="ECO:0000259" key="7">
    <source>
        <dbReference type="PROSITE" id="PS51304"/>
    </source>
</evidence>
<reference evidence="9" key="1">
    <citation type="submission" date="2011-05" db="EMBL/GenBank/DDBJ databases">
        <title>Complete sequence of Desulfotomaculum ruminis DSM 2154.</title>
        <authorList>
            <person name="Lucas S."/>
            <person name="Copeland A."/>
            <person name="Lapidus A."/>
            <person name="Cheng J.-F."/>
            <person name="Goodwin L."/>
            <person name="Pitluck S."/>
            <person name="Lu M."/>
            <person name="Detter J.C."/>
            <person name="Han C."/>
            <person name="Tapia R."/>
            <person name="Land M."/>
            <person name="Hauser L."/>
            <person name="Kyrpides N."/>
            <person name="Ivanova N."/>
            <person name="Mikhailova N."/>
            <person name="Pagani I."/>
            <person name="Stams A.J.M."/>
            <person name="Plugge C.M."/>
            <person name="Muyzer G."/>
            <person name="Kuever J."/>
            <person name="Parshina S.N."/>
            <person name="Ivanova A.E."/>
            <person name="Nazina T.N."/>
            <person name="Brambilla E."/>
            <person name="Spring S."/>
            <person name="Klenk H.-P."/>
            <person name="Woyke T."/>
        </authorList>
    </citation>
    <scope>NUCLEOTIDE SEQUENCE [LARGE SCALE GENOMIC DNA]</scope>
    <source>
        <strain evidence="9">ATCC 23193 / DSM 2154 / NCIB 8452 / DL</strain>
    </source>
</reference>
<evidence type="ECO:0000313" key="8">
    <source>
        <dbReference type="EMBL" id="AEG61864.1"/>
    </source>
</evidence>
<evidence type="ECO:0000313" key="9">
    <source>
        <dbReference type="Proteomes" id="UP000009234"/>
    </source>
</evidence>
<dbReference type="OrthoDB" id="1808602at2"/>
<proteinExistence type="predicted"/>
<keyword evidence="3" id="KW-0808">Transferase</keyword>
<evidence type="ECO:0000256" key="1">
    <source>
        <dbReference type="ARBA" id="ARBA00004418"/>
    </source>
</evidence>
<keyword evidence="6" id="KW-0016">Alginate biosynthesis</keyword>
<evidence type="ECO:0000256" key="6">
    <source>
        <dbReference type="ARBA" id="ARBA00022841"/>
    </source>
</evidence>
<feature type="domain" description="Galectin" evidence="7">
    <location>
        <begin position="469"/>
        <end position="528"/>
    </location>
</feature>
<dbReference type="InterPro" id="IPR031811">
    <property type="entry name" value="ALGX/ALGJ_SGNH-like"/>
</dbReference>
<dbReference type="RefSeq" id="WP_013843610.1">
    <property type="nucleotide sequence ID" value="NC_015589.1"/>
</dbReference>
<dbReference type="KEGG" id="dru:Desru_3662"/>
<keyword evidence="4" id="KW-0732">Signal</keyword>
<keyword evidence="9" id="KW-1185">Reference proteome</keyword>
<evidence type="ECO:0000256" key="5">
    <source>
        <dbReference type="ARBA" id="ARBA00022764"/>
    </source>
</evidence>
<dbReference type="InterPro" id="IPR001079">
    <property type="entry name" value="Galectin_CRD"/>
</dbReference>
<dbReference type="GO" id="GO:0030246">
    <property type="term" value="F:carbohydrate binding"/>
    <property type="evidence" value="ECO:0007669"/>
    <property type="project" value="InterPro"/>
</dbReference>
<dbReference type="GO" id="GO:0042121">
    <property type="term" value="P:alginic acid biosynthetic process"/>
    <property type="evidence" value="ECO:0007669"/>
    <property type="project" value="UniProtKB-UniPathway"/>
</dbReference>
<dbReference type="STRING" id="696281.Desru_3662"/>
<sequence>MKHFISLPIAVIMIFLLLPLSLLAIKQISESELFLRISNPQLKGIVVEERKPDFSLKAWFNGDFQDDFSKWFNQNFVMRELLIRLNNQLYYSFFSKSYMYNESIIIGKNKQLYEKTYIYDYCNITNPLDDEKKDELVRKIIEAKTLLERKGVPFIILITPSKAYTYPEYIPRTFLKKKNSQSKNNYEQMQLLFKQNEVDYVDGQKVTLDLKRNIEYPLFPQGGTHWNHLAASYTLNKLIDKIDLLTSEVHAKVNIEKVETNIPPAGTDRDLLDLLNLWNPNDNYPAPKPVFTTLGGNNTDDIAVIGGSFCFTLLDIIREQKLFSDFNFLYYYKLGQYTLNDYMGKPYNVEKLDWENEIFNKKAIVLEINEQAFDGGHANAFLDDILVQLRYPGPLKTLCPGPLAPSAFQYEMQLINPVQTVMQGETIKISFKVKNTGKQTWPSMWQPDGNYRINLGYHCQLESGLKEGRIGDLPIDLRPGQEVTIEGTLGPFNERGRKTFIFDMVQENVLWFADHSGNKPISLTIDVK</sequence>
<dbReference type="InterPro" id="IPR013783">
    <property type="entry name" value="Ig-like_fold"/>
</dbReference>
<accession>F6DP35</accession>
<organism evidence="8 9">
    <name type="scientific">Desulforamulus ruminis (strain ATCC 23193 / DSM 2154 / NCIMB 8452 / DL)</name>
    <name type="common">Desulfotomaculum ruminis</name>
    <dbReference type="NCBI Taxonomy" id="696281"/>
    <lineage>
        <taxon>Bacteria</taxon>
        <taxon>Bacillati</taxon>
        <taxon>Bacillota</taxon>
        <taxon>Clostridia</taxon>
        <taxon>Eubacteriales</taxon>
        <taxon>Peptococcaceae</taxon>
        <taxon>Desulforamulus</taxon>
    </lineage>
</organism>
<evidence type="ECO:0000256" key="2">
    <source>
        <dbReference type="ARBA" id="ARBA00005182"/>
    </source>
</evidence>
<name>F6DP35_DESRL</name>
<reference evidence="8 9" key="2">
    <citation type="journal article" date="2012" name="Stand. Genomic Sci.">
        <title>Complete genome sequence of the sulfate-reducing firmicute Desulfotomaculum ruminis type strain (DL(T)).</title>
        <authorList>
            <person name="Spring S."/>
            <person name="Visser M."/>
            <person name="Lu M."/>
            <person name="Copeland A."/>
            <person name="Lapidus A."/>
            <person name="Lucas S."/>
            <person name="Cheng J.F."/>
            <person name="Han C."/>
            <person name="Tapia R."/>
            <person name="Goodwin L.A."/>
            <person name="Pitluck S."/>
            <person name="Ivanova N."/>
            <person name="Land M."/>
            <person name="Hauser L."/>
            <person name="Larimer F."/>
            <person name="Rohde M."/>
            <person name="Goker M."/>
            <person name="Detter J.C."/>
            <person name="Kyrpides N.C."/>
            <person name="Woyke T."/>
            <person name="Schaap P.J."/>
            <person name="Plugge C.M."/>
            <person name="Muyzer G."/>
            <person name="Kuever J."/>
            <person name="Pereira I.A."/>
            <person name="Parshina S.N."/>
            <person name="Bernier-Latmani R."/>
            <person name="Stams A.J."/>
            <person name="Klenk H.P."/>
        </authorList>
    </citation>
    <scope>NUCLEOTIDE SEQUENCE [LARGE SCALE GENOMIC DNA]</scope>
    <source>
        <strain evidence="9">ATCC 23193 / DSM 2154 / NCIB 8452 / DL</strain>
    </source>
</reference>
<dbReference type="eggNOG" id="ENOG5032XA0">
    <property type="taxonomic scope" value="Bacteria"/>
</dbReference>
<dbReference type="EMBL" id="CP002780">
    <property type="protein sequence ID" value="AEG61864.1"/>
    <property type="molecule type" value="Genomic_DNA"/>
</dbReference>
<comment type="pathway">
    <text evidence="2">Glycan biosynthesis; alginate biosynthesis.</text>
</comment>
<evidence type="ECO:0000256" key="4">
    <source>
        <dbReference type="ARBA" id="ARBA00022729"/>
    </source>
</evidence>
<gene>
    <name evidence="8" type="ordered locus">Desru_3662</name>
</gene>
<comment type="subcellular location">
    <subcellularLocation>
        <location evidence="1">Periplasm</location>
    </subcellularLocation>
</comment>
<dbReference type="HOGENOM" id="CLU_497685_0_0_9"/>
<protein>
    <recommendedName>
        <fullName evidence="7">Galectin domain-containing protein</fullName>
    </recommendedName>
</protein>
<dbReference type="PROSITE" id="PS51304">
    <property type="entry name" value="GALECTIN"/>
    <property type="match status" value="1"/>
</dbReference>
<dbReference type="Gene3D" id="2.60.40.10">
    <property type="entry name" value="Immunoglobulins"/>
    <property type="match status" value="1"/>
</dbReference>
<evidence type="ECO:0000256" key="3">
    <source>
        <dbReference type="ARBA" id="ARBA00022679"/>
    </source>
</evidence>
<dbReference type="Proteomes" id="UP000009234">
    <property type="component" value="Chromosome"/>
</dbReference>
<dbReference type="GO" id="GO:0016740">
    <property type="term" value="F:transferase activity"/>
    <property type="evidence" value="ECO:0007669"/>
    <property type="project" value="UniProtKB-KW"/>
</dbReference>
<dbReference type="GO" id="GO:0042597">
    <property type="term" value="C:periplasmic space"/>
    <property type="evidence" value="ECO:0007669"/>
    <property type="project" value="UniProtKB-SubCell"/>
</dbReference>
<keyword evidence="5" id="KW-0574">Periplasm</keyword>
<dbReference type="UniPathway" id="UPA00286"/>
<dbReference type="Pfam" id="PF16822">
    <property type="entry name" value="ALGX"/>
    <property type="match status" value="1"/>
</dbReference>